<protein>
    <submittedName>
        <fullName evidence="1">Uncharacterized protein</fullName>
    </submittedName>
</protein>
<proteinExistence type="predicted"/>
<dbReference type="AlphaFoldDB" id="A0AAP3HB41"/>
<accession>A0AAP3HB41</accession>
<comment type="caution">
    <text evidence="1">The sequence shown here is derived from an EMBL/GenBank/DDBJ whole genome shotgun (WGS) entry which is preliminary data.</text>
</comment>
<dbReference type="Proteomes" id="UP001071279">
    <property type="component" value="Unassembled WGS sequence"/>
</dbReference>
<gene>
    <name evidence="1" type="ORF">O6C86_03280</name>
</gene>
<evidence type="ECO:0000313" key="1">
    <source>
        <dbReference type="EMBL" id="MCZ4718239.1"/>
    </source>
</evidence>
<dbReference type="EMBL" id="JAPXIC010000014">
    <property type="protein sequence ID" value="MCZ4718239.1"/>
    <property type="molecule type" value="Genomic_DNA"/>
</dbReference>
<dbReference type="RefSeq" id="WP_027219619.1">
    <property type="nucleotide sequence ID" value="NZ_BAZA01000007.1"/>
</dbReference>
<name>A0AAP3HB41_LEGPN</name>
<reference evidence="1" key="1">
    <citation type="submission" date="2022-12" db="EMBL/GenBank/DDBJ databases">
        <title>Comparative genomics of Legionella pneumophila isolates from the West Bank and Germany support molecular epidemiology of Legionnaires disease.</title>
        <authorList>
            <person name="Zayed A.R."/>
            <person name="Bitar D.M."/>
            <person name="Steinert M."/>
            <person name="Lueck C."/>
            <person name="Brettar I."/>
            <person name="Hoefle M.G."/>
            <person name="Bunk B."/>
        </authorList>
    </citation>
    <scope>NUCLEOTIDE SEQUENCE</scope>
    <source>
        <strain evidence="1">H23</strain>
    </source>
</reference>
<sequence>MALIIIHVRGRLDCYLMQLNLHDNIIWQCLASPGIFLVTDGVSDCSHQPMAVDGRHSLLCALGIFQIK</sequence>
<evidence type="ECO:0000313" key="2">
    <source>
        <dbReference type="Proteomes" id="UP001071279"/>
    </source>
</evidence>
<organism evidence="1 2">
    <name type="scientific">Legionella pneumophila</name>
    <dbReference type="NCBI Taxonomy" id="446"/>
    <lineage>
        <taxon>Bacteria</taxon>
        <taxon>Pseudomonadati</taxon>
        <taxon>Pseudomonadota</taxon>
        <taxon>Gammaproteobacteria</taxon>
        <taxon>Legionellales</taxon>
        <taxon>Legionellaceae</taxon>
        <taxon>Legionella</taxon>
    </lineage>
</organism>